<sequence>MADRSRLWDGPLRRWHPSQVVVVGFIAVILSGAALLHLPIATTGVDYSFGDRLFTATSAGTVTGLQVVDTASGWTHFGQVVIMVLAQIGGFGLMAVSSVVAVALAGRLELRHRLATQAEVNLDGAANFRSVILGVFKWSMGVEATVAAALFIGFAGIHGEPVGRAAWLGLFHAVTSFNNAGFALFSDNLVGFVDDPWISGVIATSIVLGGIGFPVLMELRRQYHFPKRWSLHTKITLLATGLLIVVGATAVLVLEWTNPSTLGPMGVIDKVTAGVFQGITPRTAGFNTIDYGAMRESSILVTIVLMFIGGGSASTASGIKVTTFAVLGWVIWAELRGDREVDAFRRRIPAAAQRQAITVALSGVALVAAGTMALVTFDRVPLGDGLFEATSAFGTVGLTTGITPTLGGGSHAVLIVMMFVGRVGPITLGAALVLRERSRRFKYPEERPLIG</sequence>
<evidence type="ECO:0000313" key="9">
    <source>
        <dbReference type="EMBL" id="CCM65665.1"/>
    </source>
</evidence>
<dbReference type="RefSeq" id="WP_012230584.1">
    <property type="nucleotide sequence ID" value="NZ_HG422565.1"/>
</dbReference>
<dbReference type="GO" id="GO:0030001">
    <property type="term" value="P:metal ion transport"/>
    <property type="evidence" value="ECO:0007669"/>
    <property type="project" value="UniProtKB-ARBA"/>
</dbReference>
<evidence type="ECO:0000256" key="8">
    <source>
        <dbReference type="SAM" id="Phobius"/>
    </source>
</evidence>
<evidence type="ECO:0000256" key="7">
    <source>
        <dbReference type="ARBA" id="ARBA00023136"/>
    </source>
</evidence>
<feature type="transmembrane region" description="Helical" evidence="8">
    <location>
        <begin position="356"/>
        <end position="377"/>
    </location>
</feature>
<protein>
    <submittedName>
        <fullName evidence="9">Potassium transporter ATPase</fullName>
    </submittedName>
</protein>
<feature type="transmembrane region" description="Helical" evidence="8">
    <location>
        <begin position="237"/>
        <end position="256"/>
    </location>
</feature>
<dbReference type="OrthoDB" id="9810952at2"/>
<feature type="transmembrane region" description="Helical" evidence="8">
    <location>
        <begin position="20"/>
        <end position="40"/>
    </location>
</feature>
<dbReference type="EMBL" id="CANL01000078">
    <property type="protein sequence ID" value="CCM65665.1"/>
    <property type="molecule type" value="Genomic_DNA"/>
</dbReference>
<feature type="transmembrane region" description="Helical" evidence="8">
    <location>
        <begin position="412"/>
        <end position="434"/>
    </location>
</feature>
<evidence type="ECO:0000256" key="4">
    <source>
        <dbReference type="ARBA" id="ARBA00022692"/>
    </source>
</evidence>
<keyword evidence="3" id="KW-1003">Cell membrane</keyword>
<keyword evidence="10" id="KW-1185">Reference proteome</keyword>
<keyword evidence="7 8" id="KW-0472">Membrane</keyword>
<comment type="caution">
    <text evidence="9">The sequence shown here is derived from an EMBL/GenBank/DDBJ whole genome shotgun (WGS) entry which is preliminary data.</text>
</comment>
<evidence type="ECO:0000256" key="3">
    <source>
        <dbReference type="ARBA" id="ARBA00022475"/>
    </source>
</evidence>
<organism evidence="9 10">
    <name type="scientific">Candidatus Neomicrothrix parvicella RN1</name>
    <dbReference type="NCBI Taxonomy" id="1229780"/>
    <lineage>
        <taxon>Bacteria</taxon>
        <taxon>Bacillati</taxon>
        <taxon>Actinomycetota</taxon>
        <taxon>Acidimicrobiia</taxon>
        <taxon>Acidimicrobiales</taxon>
        <taxon>Microthrixaceae</taxon>
        <taxon>Candidatus Neomicrothrix</taxon>
    </lineage>
</organism>
<feature type="transmembrane region" description="Helical" evidence="8">
    <location>
        <begin position="303"/>
        <end position="335"/>
    </location>
</feature>
<dbReference type="GO" id="GO:0005886">
    <property type="term" value="C:plasma membrane"/>
    <property type="evidence" value="ECO:0007669"/>
    <property type="project" value="UniProtKB-SubCell"/>
</dbReference>
<comment type="subcellular location">
    <subcellularLocation>
        <location evidence="1">Cell membrane</location>
        <topology evidence="1">Multi-pass membrane protein</topology>
    </subcellularLocation>
</comment>
<evidence type="ECO:0000256" key="2">
    <source>
        <dbReference type="ARBA" id="ARBA00022448"/>
    </source>
</evidence>
<feature type="transmembrane region" description="Helical" evidence="8">
    <location>
        <begin position="197"/>
        <end position="216"/>
    </location>
</feature>
<dbReference type="Pfam" id="PF02386">
    <property type="entry name" value="TrkH"/>
    <property type="match status" value="1"/>
</dbReference>
<proteinExistence type="predicted"/>
<name>R4Z4P0_9ACTN</name>
<dbReference type="PANTHER" id="PTHR32024">
    <property type="entry name" value="TRK SYSTEM POTASSIUM UPTAKE PROTEIN TRKG-RELATED"/>
    <property type="match status" value="1"/>
</dbReference>
<evidence type="ECO:0000256" key="6">
    <source>
        <dbReference type="ARBA" id="ARBA00023065"/>
    </source>
</evidence>
<keyword evidence="2" id="KW-0813">Transport</keyword>
<dbReference type="Proteomes" id="UP000018291">
    <property type="component" value="Unassembled WGS sequence"/>
</dbReference>
<dbReference type="STRING" id="1229780.BN381_80195"/>
<dbReference type="HOGENOM" id="CLU_026429_0_1_11"/>
<dbReference type="PANTHER" id="PTHR32024:SF1">
    <property type="entry name" value="KTR SYSTEM POTASSIUM UPTAKE PROTEIN B"/>
    <property type="match status" value="1"/>
</dbReference>
<dbReference type="eggNOG" id="COG0168">
    <property type="taxonomic scope" value="Bacteria"/>
</dbReference>
<evidence type="ECO:0000313" key="10">
    <source>
        <dbReference type="Proteomes" id="UP000018291"/>
    </source>
</evidence>
<keyword evidence="5 8" id="KW-1133">Transmembrane helix</keyword>
<keyword evidence="6" id="KW-0406">Ion transport</keyword>
<dbReference type="GO" id="GO:0008324">
    <property type="term" value="F:monoatomic cation transmembrane transporter activity"/>
    <property type="evidence" value="ECO:0007669"/>
    <property type="project" value="InterPro"/>
</dbReference>
<feature type="transmembrane region" description="Helical" evidence="8">
    <location>
        <begin position="80"/>
        <end position="105"/>
    </location>
</feature>
<gene>
    <name evidence="9" type="primary">ktrB</name>
    <name evidence="9" type="ORF">BN381_80195</name>
</gene>
<dbReference type="AlphaFoldDB" id="R4Z4P0"/>
<reference evidence="9 10" key="1">
    <citation type="journal article" date="2013" name="ISME J.">
        <title>Metabolic model for the filamentous 'Candidatus Microthrix parvicella' based on genomic and metagenomic analyses.</title>
        <authorList>
            <person name="Jon McIlroy S."/>
            <person name="Kristiansen R."/>
            <person name="Albertsen M."/>
            <person name="Michael Karst S."/>
            <person name="Rossetti S."/>
            <person name="Lund Nielsen J."/>
            <person name="Tandoi V."/>
            <person name="James Seviour R."/>
            <person name="Nielsen P.H."/>
        </authorList>
    </citation>
    <scope>NUCLEOTIDE SEQUENCE [LARGE SCALE GENOMIC DNA]</scope>
    <source>
        <strain evidence="9 10">RN1</strain>
    </source>
</reference>
<accession>R4Z4P0</accession>
<evidence type="ECO:0000256" key="5">
    <source>
        <dbReference type="ARBA" id="ARBA00022989"/>
    </source>
</evidence>
<keyword evidence="4 8" id="KW-0812">Transmembrane</keyword>
<dbReference type="InterPro" id="IPR003445">
    <property type="entry name" value="Cat_transpt"/>
</dbReference>
<evidence type="ECO:0000256" key="1">
    <source>
        <dbReference type="ARBA" id="ARBA00004651"/>
    </source>
</evidence>